<dbReference type="PROSITE" id="PS50088">
    <property type="entry name" value="ANK_REPEAT"/>
    <property type="match status" value="3"/>
</dbReference>
<evidence type="ECO:0000259" key="3">
    <source>
        <dbReference type="Pfam" id="PF24883"/>
    </source>
</evidence>
<dbReference type="PANTHER" id="PTHR10039:SF5">
    <property type="entry name" value="NACHT DOMAIN-CONTAINING PROTEIN"/>
    <property type="match status" value="1"/>
</dbReference>
<feature type="domain" description="Nephrocystin 3-like N-terminal" evidence="3">
    <location>
        <begin position="26"/>
        <end position="210"/>
    </location>
</feature>
<dbReference type="PANTHER" id="PTHR10039">
    <property type="entry name" value="AMELOGENIN"/>
    <property type="match status" value="1"/>
</dbReference>
<accession>A0A9W4MWY2</accession>
<dbReference type="InterPro" id="IPR002110">
    <property type="entry name" value="Ankyrin_rpt"/>
</dbReference>
<keyword evidence="5" id="KW-1185">Reference proteome</keyword>
<evidence type="ECO:0000256" key="1">
    <source>
        <dbReference type="ARBA" id="ARBA00022737"/>
    </source>
</evidence>
<comment type="caution">
    <text evidence="4">The sequence shown here is derived from an EMBL/GenBank/DDBJ whole genome shotgun (WGS) entry which is preliminary data.</text>
</comment>
<feature type="repeat" description="ANK" evidence="2">
    <location>
        <begin position="600"/>
        <end position="632"/>
    </location>
</feature>
<keyword evidence="2" id="KW-0040">ANK repeat</keyword>
<evidence type="ECO:0000313" key="4">
    <source>
        <dbReference type="EMBL" id="CAG8156108.1"/>
    </source>
</evidence>
<keyword evidence="1" id="KW-0677">Repeat</keyword>
<dbReference type="EMBL" id="CAJVOS010000034">
    <property type="protein sequence ID" value="CAG8156108.1"/>
    <property type="molecule type" value="Genomic_DNA"/>
</dbReference>
<dbReference type="Gene3D" id="1.25.40.20">
    <property type="entry name" value="Ankyrin repeat-containing domain"/>
    <property type="match status" value="1"/>
</dbReference>
<dbReference type="InterPro" id="IPR036770">
    <property type="entry name" value="Ankyrin_rpt-contain_sf"/>
</dbReference>
<dbReference type="Pfam" id="PF24883">
    <property type="entry name" value="NPHP3_N"/>
    <property type="match status" value="1"/>
</dbReference>
<protein>
    <recommendedName>
        <fullName evidence="3">Nephrocystin 3-like N-terminal domain-containing protein</fullName>
    </recommendedName>
</protein>
<dbReference type="Proteomes" id="UP001153618">
    <property type="component" value="Unassembled WGS sequence"/>
</dbReference>
<reference evidence="4" key="1">
    <citation type="submission" date="2021-07" db="EMBL/GenBank/DDBJ databases">
        <authorList>
            <person name="Branca A.L. A."/>
        </authorList>
    </citation>
    <scope>NUCLEOTIDE SEQUENCE</scope>
</reference>
<dbReference type="OrthoDB" id="194358at2759"/>
<dbReference type="SUPFAM" id="SSF48403">
    <property type="entry name" value="Ankyrin repeat"/>
    <property type="match status" value="1"/>
</dbReference>
<sequence>MPECLRSLRFDELSARRDRVEQAIAGTGKWLADDEAFQNWEKSPHPSLLLIRGKPGSGKSTLAKHILEMKKLEHQMSQHGELDPYNPPRVLIADFFYSLRGGTKETNHTLMLQSLLFQLLSQDASLFLLFQSAYRRLRAKSNFEWPHQELKDIFSSLPSLQSSPAESRIYILVDAMDESSDRGRPEILCLLEEICSSKSDRTFKCLVASRPLPVGEIDHTKWDSIVLEQKNRKDIQNLIQSGLREVKRQPGLSTIDFQFALDYMTKHAEGVFLWVALVFRELNELALTGPSHEELETCLRRLPIDLGEFYSLIIQRLVDKSKTNRGLPGLLEKGAKMLAWVVFAERPLKLEEFQDAVAIPSSPGTFDPSPGFLRRTRVSDIQSRINACCGPLIEIREGFVQLLHLSVREYLLLPGGAGPPFHVTQERGDAEISSCCIRYLCLIACQPQSKAITSWDNQDYDELVEWLAGFPLLSYILRYSLSSLRFACASTVSTEISLLFQLLRDNHASLSLLGHWLKTLPKFGHLGLKPALDYPQFHYRCLTSAVERRLPAVVEVITLLKEGILKGDFELLQRASCNDYADVVIMLLHHGADLNAQGGHYGNALQAATVNGHGSMARFMIDNGADLNAQGGYYGNALQAASVNGYADVVRMLLDQGADPNAQGGHYGNALQAATSNGHSDVIQILVDHGAALP</sequence>
<dbReference type="Pfam" id="PF12796">
    <property type="entry name" value="Ank_2"/>
    <property type="match status" value="1"/>
</dbReference>
<feature type="repeat" description="ANK" evidence="2">
    <location>
        <begin position="666"/>
        <end position="694"/>
    </location>
</feature>
<evidence type="ECO:0000256" key="2">
    <source>
        <dbReference type="PROSITE-ProRule" id="PRU00023"/>
    </source>
</evidence>
<gene>
    <name evidence="4" type="ORF">POLS_LOCUS6215</name>
</gene>
<dbReference type="SMART" id="SM00248">
    <property type="entry name" value="ANK"/>
    <property type="match status" value="4"/>
</dbReference>
<evidence type="ECO:0000313" key="5">
    <source>
        <dbReference type="Proteomes" id="UP001153618"/>
    </source>
</evidence>
<dbReference type="Gene3D" id="3.40.50.300">
    <property type="entry name" value="P-loop containing nucleotide triphosphate hydrolases"/>
    <property type="match status" value="1"/>
</dbReference>
<feature type="repeat" description="ANK" evidence="2">
    <location>
        <begin position="633"/>
        <end position="665"/>
    </location>
</feature>
<dbReference type="PROSITE" id="PS50297">
    <property type="entry name" value="ANK_REP_REGION"/>
    <property type="match status" value="2"/>
</dbReference>
<dbReference type="SUPFAM" id="SSF52540">
    <property type="entry name" value="P-loop containing nucleoside triphosphate hydrolases"/>
    <property type="match status" value="1"/>
</dbReference>
<dbReference type="InterPro" id="IPR027417">
    <property type="entry name" value="P-loop_NTPase"/>
</dbReference>
<dbReference type="InterPro" id="IPR056884">
    <property type="entry name" value="NPHP3-like_N"/>
</dbReference>
<dbReference type="AlphaFoldDB" id="A0A9W4MWY2"/>
<name>A0A9W4MWY2_PENOL</name>
<proteinExistence type="predicted"/>
<organism evidence="4 5">
    <name type="scientific">Penicillium olsonii</name>
    <dbReference type="NCBI Taxonomy" id="99116"/>
    <lineage>
        <taxon>Eukaryota</taxon>
        <taxon>Fungi</taxon>
        <taxon>Dikarya</taxon>
        <taxon>Ascomycota</taxon>
        <taxon>Pezizomycotina</taxon>
        <taxon>Eurotiomycetes</taxon>
        <taxon>Eurotiomycetidae</taxon>
        <taxon>Eurotiales</taxon>
        <taxon>Aspergillaceae</taxon>
        <taxon>Penicillium</taxon>
    </lineage>
</organism>